<evidence type="ECO:0000256" key="7">
    <source>
        <dbReference type="ARBA" id="ARBA00022741"/>
    </source>
</evidence>
<dbReference type="NCBIfam" id="NF005122">
    <property type="entry name" value="PRK06556.1"/>
    <property type="match status" value="1"/>
</dbReference>
<comment type="function">
    <text evidence="11 13">Catalyzes the reduction of ribonucleotides to deoxyribonucleotides. May function to provide a pool of deoxyribonucleotide precursors for DNA repair during oxygen limitation and/or for immediate growth after restoration of oxygen.</text>
</comment>
<keyword evidence="19" id="KW-1185">Reference proteome</keyword>
<evidence type="ECO:0000313" key="18">
    <source>
        <dbReference type="EMBL" id="TWT33224.1"/>
    </source>
</evidence>
<dbReference type="SUPFAM" id="SSF51998">
    <property type="entry name" value="PFL-like glycyl radical enzymes"/>
    <property type="match status" value="1"/>
</dbReference>
<dbReference type="NCBIfam" id="TIGR02504">
    <property type="entry name" value="NrdJ_Z"/>
    <property type="match status" value="1"/>
</dbReference>
<reference evidence="18 19" key="1">
    <citation type="submission" date="2019-02" db="EMBL/GenBank/DDBJ databases">
        <title>Deep-cultivation of Planctomycetes and their phenomic and genomic characterization uncovers novel biology.</title>
        <authorList>
            <person name="Wiegand S."/>
            <person name="Jogler M."/>
            <person name="Boedeker C."/>
            <person name="Pinto D."/>
            <person name="Vollmers J."/>
            <person name="Rivas-Marin E."/>
            <person name="Kohn T."/>
            <person name="Peeters S.H."/>
            <person name="Heuer A."/>
            <person name="Rast P."/>
            <person name="Oberbeckmann S."/>
            <person name="Bunk B."/>
            <person name="Jeske O."/>
            <person name="Meyerdierks A."/>
            <person name="Storesund J.E."/>
            <person name="Kallscheuer N."/>
            <person name="Luecker S."/>
            <person name="Lage O.M."/>
            <person name="Pohl T."/>
            <person name="Merkel B.J."/>
            <person name="Hornburger P."/>
            <person name="Mueller R.-W."/>
            <person name="Bruemmer F."/>
            <person name="Labrenz M."/>
            <person name="Spormann A.M."/>
            <person name="Op Den Camp H."/>
            <person name="Overmann J."/>
            <person name="Amann R."/>
            <person name="Jetten M.S.M."/>
            <person name="Mascher T."/>
            <person name="Medema M.H."/>
            <person name="Devos D.P."/>
            <person name="Kaster A.-K."/>
            <person name="Ovreas L."/>
            <person name="Rohde M."/>
            <person name="Galperin M.Y."/>
            <person name="Jogler C."/>
        </authorList>
    </citation>
    <scope>NUCLEOTIDE SEQUENCE [LARGE SCALE GENOMIC DNA]</scope>
    <source>
        <strain evidence="18 19">Enr8</strain>
    </source>
</reference>
<evidence type="ECO:0000256" key="13">
    <source>
        <dbReference type="RuleBase" id="RU364064"/>
    </source>
</evidence>
<keyword evidence="10 13" id="KW-0170">Cobalt</keyword>
<dbReference type="PRINTS" id="PR01183">
    <property type="entry name" value="RIBORDTASEM1"/>
</dbReference>
<dbReference type="Pfam" id="PF08471">
    <property type="entry name" value="Ribonuc_red_2_N"/>
    <property type="match status" value="1"/>
</dbReference>
<dbReference type="PANTHER" id="PTHR43371:SF1">
    <property type="entry name" value="RIBONUCLEOSIDE-DIPHOSPHATE REDUCTASE"/>
    <property type="match status" value="1"/>
</dbReference>
<feature type="compositionally biased region" description="Polar residues" evidence="14">
    <location>
        <begin position="726"/>
        <end position="736"/>
    </location>
</feature>
<evidence type="ECO:0000256" key="5">
    <source>
        <dbReference type="ARBA" id="ARBA00022628"/>
    </source>
</evidence>
<dbReference type="PANTHER" id="PTHR43371">
    <property type="entry name" value="VITAMIN B12-DEPENDENT RIBONUCLEOTIDE REDUCTASE"/>
    <property type="match status" value="1"/>
</dbReference>
<dbReference type="CDD" id="cd02888">
    <property type="entry name" value="RNR_II_dimer"/>
    <property type="match status" value="1"/>
</dbReference>
<dbReference type="InterPro" id="IPR000788">
    <property type="entry name" value="RNR_lg_C"/>
</dbReference>
<evidence type="ECO:0000256" key="14">
    <source>
        <dbReference type="SAM" id="MobiDB-lite"/>
    </source>
</evidence>
<evidence type="ECO:0000256" key="12">
    <source>
        <dbReference type="ARBA" id="ARBA00047754"/>
    </source>
</evidence>
<comment type="similarity">
    <text evidence="2 13">Belongs to the ribonucleoside diphosphate reductase class-2 family.</text>
</comment>
<dbReference type="Gene3D" id="3.20.70.20">
    <property type="match status" value="1"/>
</dbReference>
<dbReference type="GO" id="GO:0050897">
    <property type="term" value="F:cobalt ion binding"/>
    <property type="evidence" value="ECO:0007669"/>
    <property type="project" value="InterPro"/>
</dbReference>
<evidence type="ECO:0000259" key="15">
    <source>
        <dbReference type="Pfam" id="PF02867"/>
    </source>
</evidence>
<dbReference type="EMBL" id="SJPF01000003">
    <property type="protein sequence ID" value="TWT33224.1"/>
    <property type="molecule type" value="Genomic_DNA"/>
</dbReference>
<dbReference type="Pfam" id="PF12637">
    <property type="entry name" value="TSCPD"/>
    <property type="match status" value="1"/>
</dbReference>
<sequence length="1010" mass="109103">MIRPTQSPSTPPETEIPTPLKVSASFCPAEAATPYDAFSWVRRDAVIPSADGPAIFEQPGVEFPEHWSQTAVNIVASKYFFGEQRTAGRENSLRQLVDRVVRTIADWGVADGYLSPEGGEIFYRDLAWLCLDQAAAFNSPVWFNVGLNQAYGVTGDRAVWRWNPEVGAATCDADAYVFPQASACFIQGVQDDMQSIMSLAASEAMLFKYGSGSGTDLSTLRSRRELLSGGGKPSGPLSFMRVYDQVAGVVKSGGKTRRAAKMQSLKVEHPDILDFIQCKAKEEAKARILIEHGGYDADFNGEAYNSVLFQNANLSVRISDAFMKAVEQDAEWRTHWITKPENAGPSYPARDLLRQMAESAWQCGDPGVQYDTTINRWHTCPESGRINASNPCSEYMFLDDSACNLASLNLMRFRCGDGSLDAPRFAAACRLVFLAQEILVDRAGYPTQTIAENSHRFRPLGLGYTNLGSLLMASGLPYDSDSARGTCAAITAILQGAALRTSSEIAAARGAFAGFADNRAAMLAVIDKHAAALDQVQHAPTALLQYAKALWSEVQTAGQRDGYRNAQATVLAPTGTISFFMDCDTTGIEPELALIKTKRLAGGGSLQLVNRTVQQGLTALGYSPPQVDAITQHLHETGCLEGTPELRETDLPAFDCAFPAQPGGRFIAWKAHMAMMAAAQPFLSGAISKTVNLPEDATPDDIADAYVWGWKLGLKSLSIYRDNSKCSQPLSSGTSASPVERPPEPSREHLPDTRRSLTHKFNVAGHEGYLTVGLYPDGRPGELFITMAKEGSTIGGLVDCFGIACSIALQYGVPLDVLSRKFSHVRFEPMGVTSSRETPIAASVVDYIFQWLAKRFPSGYGNGFVETKLADASPTEDDASLTKHDLQQWSGAKMNAGQHGQGKADRSEIAPARELPAFHPRARNADADPVDGTNTAPQIDQEIAKTKGGQPWLVDRIEAAQRSLAEQGKFGRPSADSPSDAPICDRCGSLTVPSGTCYVCRNCGNSLGCS</sequence>
<evidence type="ECO:0000256" key="3">
    <source>
        <dbReference type="ARBA" id="ARBA00012274"/>
    </source>
</evidence>
<organism evidence="18 19">
    <name type="scientific">Blastopirellula retiformator</name>
    <dbReference type="NCBI Taxonomy" id="2527970"/>
    <lineage>
        <taxon>Bacteria</taxon>
        <taxon>Pseudomonadati</taxon>
        <taxon>Planctomycetota</taxon>
        <taxon>Planctomycetia</taxon>
        <taxon>Pirellulales</taxon>
        <taxon>Pirellulaceae</taxon>
        <taxon>Blastopirellula</taxon>
    </lineage>
</organism>
<dbReference type="InterPro" id="IPR050862">
    <property type="entry name" value="RdRp_reductase_class-2"/>
</dbReference>
<protein>
    <recommendedName>
        <fullName evidence="4 13">Vitamin B12-dependent ribonucleotide reductase</fullName>
        <ecNumber evidence="3 13">1.17.4.1</ecNumber>
    </recommendedName>
</protein>
<evidence type="ECO:0000256" key="8">
    <source>
        <dbReference type="ARBA" id="ARBA00023002"/>
    </source>
</evidence>
<feature type="compositionally biased region" description="Basic and acidic residues" evidence="14">
    <location>
        <begin position="741"/>
        <end position="754"/>
    </location>
</feature>
<evidence type="ECO:0000259" key="17">
    <source>
        <dbReference type="Pfam" id="PF12637"/>
    </source>
</evidence>
<feature type="region of interest" description="Disordered" evidence="14">
    <location>
        <begin position="914"/>
        <end position="936"/>
    </location>
</feature>
<evidence type="ECO:0000256" key="6">
    <source>
        <dbReference type="ARBA" id="ARBA00022634"/>
    </source>
</evidence>
<dbReference type="Proteomes" id="UP000318878">
    <property type="component" value="Unassembled WGS sequence"/>
</dbReference>
<evidence type="ECO:0000256" key="9">
    <source>
        <dbReference type="ARBA" id="ARBA00023157"/>
    </source>
</evidence>
<proteinExistence type="inferred from homology"/>
<evidence type="ECO:0000256" key="2">
    <source>
        <dbReference type="ARBA" id="ARBA00007405"/>
    </source>
</evidence>
<evidence type="ECO:0000256" key="1">
    <source>
        <dbReference type="ARBA" id="ARBA00001922"/>
    </source>
</evidence>
<keyword evidence="5 13" id="KW-0846">Cobalamin</keyword>
<dbReference type="OrthoDB" id="9762933at2"/>
<dbReference type="GO" id="GO:0004748">
    <property type="term" value="F:ribonucleoside-diphosphate reductase activity, thioredoxin disulfide as acceptor"/>
    <property type="evidence" value="ECO:0007669"/>
    <property type="project" value="UniProtKB-EC"/>
</dbReference>
<dbReference type="InterPro" id="IPR024434">
    <property type="entry name" value="TSCPD_dom"/>
</dbReference>
<feature type="domain" description="TSCPD" evidence="17">
    <location>
        <begin position="755"/>
        <end position="854"/>
    </location>
</feature>
<name>A0A5C5V3T4_9BACT</name>
<dbReference type="GO" id="GO:0000166">
    <property type="term" value="F:nucleotide binding"/>
    <property type="evidence" value="ECO:0007669"/>
    <property type="project" value="UniProtKB-KW"/>
</dbReference>
<feature type="domain" description="Ribonucleotide reductase large subunit C-terminal" evidence="15">
    <location>
        <begin position="182"/>
        <end position="720"/>
    </location>
</feature>
<evidence type="ECO:0000256" key="11">
    <source>
        <dbReference type="ARBA" id="ARBA00025437"/>
    </source>
</evidence>
<keyword evidence="7 13" id="KW-0547">Nucleotide-binding</keyword>
<evidence type="ECO:0000259" key="16">
    <source>
        <dbReference type="Pfam" id="PF08471"/>
    </source>
</evidence>
<dbReference type="AlphaFoldDB" id="A0A5C5V3T4"/>
<keyword evidence="6 13" id="KW-0237">DNA synthesis</keyword>
<dbReference type="EC" id="1.17.4.1" evidence="3 13"/>
<dbReference type="GO" id="GO:0031419">
    <property type="term" value="F:cobalamin binding"/>
    <property type="evidence" value="ECO:0007669"/>
    <property type="project" value="UniProtKB-KW"/>
</dbReference>
<evidence type="ECO:0000313" key="19">
    <source>
        <dbReference type="Proteomes" id="UP000318878"/>
    </source>
</evidence>
<comment type="catalytic activity">
    <reaction evidence="12 13">
        <text>a 2'-deoxyribonucleoside 5'-diphosphate + [thioredoxin]-disulfide + H2O = a ribonucleoside 5'-diphosphate + [thioredoxin]-dithiol</text>
        <dbReference type="Rhea" id="RHEA:23252"/>
        <dbReference type="Rhea" id="RHEA-COMP:10698"/>
        <dbReference type="Rhea" id="RHEA-COMP:10700"/>
        <dbReference type="ChEBI" id="CHEBI:15377"/>
        <dbReference type="ChEBI" id="CHEBI:29950"/>
        <dbReference type="ChEBI" id="CHEBI:50058"/>
        <dbReference type="ChEBI" id="CHEBI:57930"/>
        <dbReference type="ChEBI" id="CHEBI:73316"/>
        <dbReference type="EC" id="1.17.4.1"/>
    </reaction>
</comment>
<dbReference type="InterPro" id="IPR013344">
    <property type="entry name" value="RNR_NrdJ/NrdZ"/>
</dbReference>
<feature type="region of interest" description="Disordered" evidence="14">
    <location>
        <begin position="726"/>
        <end position="754"/>
    </location>
</feature>
<dbReference type="Pfam" id="PF02867">
    <property type="entry name" value="Ribonuc_red_lgC"/>
    <property type="match status" value="1"/>
</dbReference>
<comment type="cofactor">
    <cofactor evidence="1 13">
        <name>adenosylcob(III)alamin</name>
        <dbReference type="ChEBI" id="CHEBI:18408"/>
    </cofactor>
</comment>
<dbReference type="GO" id="GO:0071897">
    <property type="term" value="P:DNA biosynthetic process"/>
    <property type="evidence" value="ECO:0007669"/>
    <property type="project" value="UniProtKB-KW"/>
</dbReference>
<gene>
    <name evidence="18" type="primary">nrdJ</name>
    <name evidence="18" type="ORF">Enr8_30490</name>
</gene>
<evidence type="ECO:0000256" key="4">
    <source>
        <dbReference type="ARBA" id="ARBA00014409"/>
    </source>
</evidence>
<feature type="domain" description="Ribonucleotide reductase class II vitamin B12-dependent N-terminal" evidence="16">
    <location>
        <begin position="44"/>
        <end position="133"/>
    </location>
</feature>
<dbReference type="RefSeq" id="WP_146432902.1">
    <property type="nucleotide sequence ID" value="NZ_SJPF01000003.1"/>
</dbReference>
<comment type="caution">
    <text evidence="18">The sequence shown here is derived from an EMBL/GenBank/DDBJ whole genome shotgun (WGS) entry which is preliminary data.</text>
</comment>
<dbReference type="InterPro" id="IPR013678">
    <property type="entry name" value="RNR_2_N"/>
</dbReference>
<keyword evidence="9" id="KW-1015">Disulfide bond</keyword>
<evidence type="ECO:0000256" key="10">
    <source>
        <dbReference type="ARBA" id="ARBA00023285"/>
    </source>
</evidence>
<accession>A0A5C5V3T4</accession>
<keyword evidence="8 13" id="KW-0560">Oxidoreductase</keyword>